<dbReference type="InterPro" id="IPR008030">
    <property type="entry name" value="NmrA-like"/>
</dbReference>
<evidence type="ECO:0000313" key="2">
    <source>
        <dbReference type="EMBL" id="TXG64558.1"/>
    </source>
</evidence>
<dbReference type="SUPFAM" id="SSF51735">
    <property type="entry name" value="NAD(P)-binding Rossmann-fold domains"/>
    <property type="match status" value="1"/>
</dbReference>
<dbReference type="OrthoDB" id="10436771at2759"/>
<name>A0A5C7I6B9_9ROSI</name>
<reference evidence="3" key="1">
    <citation type="journal article" date="2019" name="Gigascience">
        <title>De novo genome assembly of the endangered Acer yangbiense, a plant species with extremely small populations endemic to Yunnan Province, China.</title>
        <authorList>
            <person name="Yang J."/>
            <person name="Wariss H.M."/>
            <person name="Tao L."/>
            <person name="Zhang R."/>
            <person name="Yun Q."/>
            <person name="Hollingsworth P."/>
            <person name="Dao Z."/>
            <person name="Luo G."/>
            <person name="Guo H."/>
            <person name="Ma Y."/>
            <person name="Sun W."/>
        </authorList>
    </citation>
    <scope>NUCLEOTIDE SEQUENCE [LARGE SCALE GENOMIC DNA]</scope>
    <source>
        <strain evidence="3">cv. Malutang</strain>
    </source>
</reference>
<protein>
    <recommendedName>
        <fullName evidence="1">NmrA-like domain-containing protein</fullName>
    </recommendedName>
</protein>
<proteinExistence type="predicted"/>
<accession>A0A5C7I6B9</accession>
<dbReference type="AlphaFoldDB" id="A0A5C7I6B9"/>
<gene>
    <name evidence="2" type="ORF">EZV62_011552</name>
</gene>
<dbReference type="InterPro" id="IPR050608">
    <property type="entry name" value="NmrA-type/Isoflavone_red_sf"/>
</dbReference>
<comment type="caution">
    <text evidence="2">The sequence shown here is derived from an EMBL/GenBank/DDBJ whole genome shotgun (WGS) entry which is preliminary data.</text>
</comment>
<feature type="domain" description="NmrA-like" evidence="1">
    <location>
        <begin position="18"/>
        <end position="89"/>
    </location>
</feature>
<evidence type="ECO:0000313" key="3">
    <source>
        <dbReference type="Proteomes" id="UP000323000"/>
    </source>
</evidence>
<dbReference type="Proteomes" id="UP000323000">
    <property type="component" value="Chromosome 4"/>
</dbReference>
<organism evidence="2 3">
    <name type="scientific">Acer yangbiense</name>
    <dbReference type="NCBI Taxonomy" id="1000413"/>
    <lineage>
        <taxon>Eukaryota</taxon>
        <taxon>Viridiplantae</taxon>
        <taxon>Streptophyta</taxon>
        <taxon>Embryophyta</taxon>
        <taxon>Tracheophyta</taxon>
        <taxon>Spermatophyta</taxon>
        <taxon>Magnoliopsida</taxon>
        <taxon>eudicotyledons</taxon>
        <taxon>Gunneridae</taxon>
        <taxon>Pentapetalae</taxon>
        <taxon>rosids</taxon>
        <taxon>malvids</taxon>
        <taxon>Sapindales</taxon>
        <taxon>Sapindaceae</taxon>
        <taxon>Hippocastanoideae</taxon>
        <taxon>Acereae</taxon>
        <taxon>Acer</taxon>
    </lineage>
</organism>
<evidence type="ECO:0000259" key="1">
    <source>
        <dbReference type="Pfam" id="PF05368"/>
    </source>
</evidence>
<dbReference type="InterPro" id="IPR036291">
    <property type="entry name" value="NAD(P)-bd_dom_sf"/>
</dbReference>
<dbReference type="PANTHER" id="PTHR43349:SF34">
    <property type="entry name" value="PINORESINOL-LARICIRESINOL REDUCTASE 3-RELATED"/>
    <property type="match status" value="1"/>
</dbReference>
<dbReference type="Gene3D" id="3.40.50.720">
    <property type="entry name" value="NAD(P)-binding Rossmann-like Domain"/>
    <property type="match status" value="1"/>
</dbReference>
<dbReference type="PANTHER" id="PTHR43349">
    <property type="entry name" value="PINORESINOL REDUCTASE-RELATED"/>
    <property type="match status" value="1"/>
</dbReference>
<keyword evidence="3" id="KW-1185">Reference proteome</keyword>
<sequence>MLNYNYTRVLCVHTGKIFQRFILSEFGADPDRTQISDLDHNFYSRRSEIRRLIETEGIPYTYICCNLFMSYLLPSLVQPGLNTPPRDKVMIFGDGNTKGLLVKLSRSLIIKKEIGDLFHDILDCTYFFEELRKVFLISRVELMACFEVRLKFLVFHGLFLEFHVTEE</sequence>
<dbReference type="EMBL" id="VAHF01000004">
    <property type="protein sequence ID" value="TXG64558.1"/>
    <property type="molecule type" value="Genomic_DNA"/>
</dbReference>
<dbReference type="Pfam" id="PF05368">
    <property type="entry name" value="NmrA"/>
    <property type="match status" value="1"/>
</dbReference>